<keyword evidence="3" id="KW-1185">Reference proteome</keyword>
<dbReference type="RefSeq" id="XP_024769584.1">
    <property type="nucleotide sequence ID" value="XM_024919885.1"/>
</dbReference>
<accession>A0A2T3ZYL8</accession>
<evidence type="ECO:0000313" key="2">
    <source>
        <dbReference type="EMBL" id="PTB49907.1"/>
    </source>
</evidence>
<evidence type="ECO:0000256" key="1">
    <source>
        <dbReference type="SAM" id="MobiDB-lite"/>
    </source>
</evidence>
<feature type="compositionally biased region" description="Polar residues" evidence="1">
    <location>
        <begin position="1"/>
        <end position="25"/>
    </location>
</feature>
<evidence type="ECO:0000313" key="3">
    <source>
        <dbReference type="Proteomes" id="UP000241690"/>
    </source>
</evidence>
<gene>
    <name evidence="2" type="ORF">M431DRAFT_512671</name>
</gene>
<dbReference type="EMBL" id="KZ679690">
    <property type="protein sequence ID" value="PTB49907.1"/>
    <property type="molecule type" value="Genomic_DNA"/>
</dbReference>
<organism evidence="2 3">
    <name type="scientific">Trichoderma harzianum CBS 226.95</name>
    <dbReference type="NCBI Taxonomy" id="983964"/>
    <lineage>
        <taxon>Eukaryota</taxon>
        <taxon>Fungi</taxon>
        <taxon>Dikarya</taxon>
        <taxon>Ascomycota</taxon>
        <taxon>Pezizomycotina</taxon>
        <taxon>Sordariomycetes</taxon>
        <taxon>Hypocreomycetidae</taxon>
        <taxon>Hypocreales</taxon>
        <taxon>Hypocreaceae</taxon>
        <taxon>Trichoderma</taxon>
    </lineage>
</organism>
<sequence>MPHTASTADCETPTQTCSLESNTSLRGKPVHPLFRDKTFYYNHNCNRETVLSHHHHQMAPRRAAADASPSPLRRLRLQADHPLRRHRISRRKVHTLSIREIRRIEILSEGYVSAAKEETDHEAETETETETRWERSTRGDARALWVEQLYRYEEL</sequence>
<feature type="region of interest" description="Disordered" evidence="1">
    <location>
        <begin position="115"/>
        <end position="135"/>
    </location>
</feature>
<dbReference type="AlphaFoldDB" id="A0A2T3ZYL8"/>
<dbReference type="GeneID" id="36628454"/>
<proteinExistence type="predicted"/>
<feature type="region of interest" description="Disordered" evidence="1">
    <location>
        <begin position="1"/>
        <end position="28"/>
    </location>
</feature>
<name>A0A2T3ZYL8_TRIHA</name>
<reference evidence="2 3" key="1">
    <citation type="submission" date="2016-07" db="EMBL/GenBank/DDBJ databases">
        <title>Multiple horizontal gene transfer events from other fungi enriched the ability of initially mycotrophic Trichoderma (Ascomycota) to feed on dead plant biomass.</title>
        <authorList>
            <consortium name="DOE Joint Genome Institute"/>
            <person name="Aerts A."/>
            <person name="Atanasova L."/>
            <person name="Chenthamara K."/>
            <person name="Zhang J."/>
            <person name="Grujic M."/>
            <person name="Henrissat B."/>
            <person name="Kuo A."/>
            <person name="Salamov A."/>
            <person name="Lipzen A."/>
            <person name="Labutti K."/>
            <person name="Barry K."/>
            <person name="Miao Y."/>
            <person name="Rahimi M.J."/>
            <person name="Shen Q."/>
            <person name="Grigoriev I.V."/>
            <person name="Kubicek C.P."/>
            <person name="Druzhinina I.S."/>
        </authorList>
    </citation>
    <scope>NUCLEOTIDE SEQUENCE [LARGE SCALE GENOMIC DNA]</scope>
    <source>
        <strain evidence="2 3">CBS 226.95</strain>
    </source>
</reference>
<dbReference type="Proteomes" id="UP000241690">
    <property type="component" value="Unassembled WGS sequence"/>
</dbReference>
<protein>
    <submittedName>
        <fullName evidence="2">Uncharacterized protein</fullName>
    </submittedName>
</protein>